<organism evidence="10 11">
    <name type="scientific">Trichuris trichiura</name>
    <name type="common">Whipworm</name>
    <name type="synonym">Trichocephalus trichiurus</name>
    <dbReference type="NCBI Taxonomy" id="36087"/>
    <lineage>
        <taxon>Eukaryota</taxon>
        <taxon>Metazoa</taxon>
        <taxon>Ecdysozoa</taxon>
        <taxon>Nematoda</taxon>
        <taxon>Enoplea</taxon>
        <taxon>Dorylaimia</taxon>
        <taxon>Trichinellida</taxon>
        <taxon>Trichuridae</taxon>
        <taxon>Trichuris</taxon>
    </lineage>
</organism>
<evidence type="ECO:0000256" key="7">
    <source>
        <dbReference type="ARBA" id="ARBA00022927"/>
    </source>
</evidence>
<dbReference type="GO" id="GO:0005764">
    <property type="term" value="C:lysosome"/>
    <property type="evidence" value="ECO:0007669"/>
    <property type="project" value="UniProtKB-SubCell"/>
</dbReference>
<evidence type="ECO:0000256" key="3">
    <source>
        <dbReference type="ARBA" id="ARBA00010102"/>
    </source>
</evidence>
<dbReference type="GO" id="GO:0015031">
    <property type="term" value="P:protein transport"/>
    <property type="evidence" value="ECO:0007669"/>
    <property type="project" value="UniProtKB-KW"/>
</dbReference>
<dbReference type="InterPro" id="IPR015943">
    <property type="entry name" value="WD40/YVTN_repeat-like_dom_sf"/>
</dbReference>
<dbReference type="STRING" id="36087.A0A077Z1D4"/>
<evidence type="ECO:0000256" key="4">
    <source>
        <dbReference type="ARBA" id="ARBA00022448"/>
    </source>
</evidence>
<dbReference type="GO" id="GO:0031080">
    <property type="term" value="C:nuclear pore outer ring"/>
    <property type="evidence" value="ECO:0007669"/>
    <property type="project" value="TreeGrafter"/>
</dbReference>
<keyword evidence="4" id="KW-0813">Transport</keyword>
<evidence type="ECO:0000256" key="8">
    <source>
        <dbReference type="ARBA" id="ARBA00023228"/>
    </source>
</evidence>
<dbReference type="GO" id="GO:1904263">
    <property type="term" value="P:positive regulation of TORC1 signaling"/>
    <property type="evidence" value="ECO:0007669"/>
    <property type="project" value="TreeGrafter"/>
</dbReference>
<dbReference type="PANTHER" id="PTHR11024">
    <property type="entry name" value="NUCLEAR PORE COMPLEX PROTEIN SEC13 / SEH1 FAMILY MEMBER"/>
    <property type="match status" value="1"/>
</dbReference>
<name>A0A077Z1D4_TRITR</name>
<dbReference type="GO" id="GO:0035859">
    <property type="term" value="C:Seh1-associated complex"/>
    <property type="evidence" value="ECO:0007669"/>
    <property type="project" value="TreeGrafter"/>
</dbReference>
<comment type="similarity">
    <text evidence="3">Belongs to the WD repeat SEC13 family.</text>
</comment>
<dbReference type="Pfam" id="PF00400">
    <property type="entry name" value="WD40"/>
    <property type="match status" value="2"/>
</dbReference>
<accession>A0A077Z1D4</accession>
<reference evidence="10" key="2">
    <citation type="submission" date="2014-03" db="EMBL/GenBank/DDBJ databases">
        <title>The whipworm genome and dual-species transcriptomics of an intimate host-pathogen interaction.</title>
        <authorList>
            <person name="Foth B.J."/>
            <person name="Tsai I.J."/>
            <person name="Reid A.J."/>
            <person name="Bancroft A.J."/>
            <person name="Nichol S."/>
            <person name="Tracey A."/>
            <person name="Holroyd N."/>
            <person name="Cotton J.A."/>
            <person name="Stanley E.J."/>
            <person name="Zarowiecki M."/>
            <person name="Liu J.Z."/>
            <person name="Huckvale T."/>
            <person name="Cooper P.J."/>
            <person name="Grencis R.K."/>
            <person name="Berriman M."/>
        </authorList>
    </citation>
    <scope>NUCLEOTIDE SEQUENCE [LARGE SCALE GENOMIC DNA]</scope>
</reference>
<evidence type="ECO:0000313" key="11">
    <source>
        <dbReference type="Proteomes" id="UP000030665"/>
    </source>
</evidence>
<evidence type="ECO:0000256" key="5">
    <source>
        <dbReference type="ARBA" id="ARBA00022574"/>
    </source>
</evidence>
<dbReference type="SMART" id="SM00320">
    <property type="entry name" value="WD40"/>
    <property type="match status" value="4"/>
</dbReference>
<comment type="subcellular location">
    <subcellularLocation>
        <location evidence="2">Lysosome</location>
    </subcellularLocation>
    <subcellularLocation>
        <location evidence="1">Nucleus envelope</location>
    </subcellularLocation>
</comment>
<dbReference type="PANTHER" id="PTHR11024:SF3">
    <property type="entry name" value="NUCLEOPORIN SEH1"/>
    <property type="match status" value="1"/>
</dbReference>
<keyword evidence="7" id="KW-0653">Protein transport</keyword>
<keyword evidence="5" id="KW-0853">WD repeat</keyword>
<sequence>MSNYLVVFNEHKDIVQDMSFNVFGNRLATCSCDQMVKVFDKRADGQWTCTHTWKVHCGPVWKIDWAHPCYGQVLATCSFDRTVLYRHCVLPVTRFLSVKKVSGGQNAEEKSWVKRASLVDSRCDVVDAKFSPSCLGLLLAAGARDGTIRIYEAVDLSNLAQWNLQHEIQASCHSLTSLAWCASENRRPMLAVGTDSVDPENPKLVLYTYKEDFNQVWDRVNCTIDPSHSVNDLKFAPSLGRTFYLLAVAGKTVQILSVHDAFTEFDESSERESLAGIRVKLVFEFTAGSIQFWRLCWNVTGTMLSAIASDGVVYIYHYSSSMRRSLLPSCDGKWQLATTVLPEGS</sequence>
<dbReference type="Proteomes" id="UP000030665">
    <property type="component" value="Unassembled WGS sequence"/>
</dbReference>
<dbReference type="InterPro" id="IPR037363">
    <property type="entry name" value="Sec13/Seh1_fam"/>
</dbReference>
<keyword evidence="11" id="KW-1185">Reference proteome</keyword>
<keyword evidence="8" id="KW-0458">Lysosome</keyword>
<dbReference type="OrthoDB" id="8300170at2759"/>
<proteinExistence type="inferred from homology"/>
<evidence type="ECO:0000256" key="1">
    <source>
        <dbReference type="ARBA" id="ARBA00004259"/>
    </source>
</evidence>
<evidence type="ECO:0000256" key="6">
    <source>
        <dbReference type="ARBA" id="ARBA00022737"/>
    </source>
</evidence>
<dbReference type="Gene3D" id="2.130.10.10">
    <property type="entry name" value="YVTN repeat-like/Quinoprotein amine dehydrogenase"/>
    <property type="match status" value="1"/>
</dbReference>
<dbReference type="GO" id="GO:0005198">
    <property type="term" value="F:structural molecule activity"/>
    <property type="evidence" value="ECO:0007669"/>
    <property type="project" value="InterPro"/>
</dbReference>
<dbReference type="EMBL" id="HG805856">
    <property type="protein sequence ID" value="CDW53508.1"/>
    <property type="molecule type" value="Genomic_DNA"/>
</dbReference>
<protein>
    <submittedName>
        <fullName evidence="10">Nucleoporin SEH1</fullName>
    </submittedName>
</protein>
<evidence type="ECO:0000256" key="2">
    <source>
        <dbReference type="ARBA" id="ARBA00004371"/>
    </source>
</evidence>
<keyword evidence="6" id="KW-0677">Repeat</keyword>
<keyword evidence="9" id="KW-0539">Nucleus</keyword>
<gene>
    <name evidence="10" type="ORF">TTRE_0000177301</name>
</gene>
<evidence type="ECO:0000256" key="9">
    <source>
        <dbReference type="ARBA" id="ARBA00023242"/>
    </source>
</evidence>
<dbReference type="InterPro" id="IPR001680">
    <property type="entry name" value="WD40_rpt"/>
</dbReference>
<dbReference type="AlphaFoldDB" id="A0A077Z1D4"/>
<dbReference type="GO" id="GO:0034198">
    <property type="term" value="P:cellular response to amino acid starvation"/>
    <property type="evidence" value="ECO:0007669"/>
    <property type="project" value="TreeGrafter"/>
</dbReference>
<dbReference type="SUPFAM" id="SSF50978">
    <property type="entry name" value="WD40 repeat-like"/>
    <property type="match status" value="1"/>
</dbReference>
<evidence type="ECO:0000313" key="10">
    <source>
        <dbReference type="EMBL" id="CDW53508.1"/>
    </source>
</evidence>
<reference evidence="10" key="1">
    <citation type="submission" date="2014-01" db="EMBL/GenBank/DDBJ databases">
        <authorList>
            <person name="Aslett M."/>
        </authorList>
    </citation>
    <scope>NUCLEOTIDE SEQUENCE</scope>
</reference>
<dbReference type="InterPro" id="IPR036322">
    <property type="entry name" value="WD40_repeat_dom_sf"/>
</dbReference>